<evidence type="ECO:0000313" key="2">
    <source>
        <dbReference type="Proteomes" id="UP000680865"/>
    </source>
</evidence>
<sequence length="125" mass="14684">MVSIHEIRAAALELPRTEEHLIRDRVKFRVGRIVYVALSRDETTMGIAYPKEERDHLVTADPLKFFPPSKSDERYNWVQARLAQLDDTELRELVFDAWCMAVPKRLAAEHALRMDLNPKTTWRRP</sequence>
<accession>A0A919SZ21</accession>
<dbReference type="InterPro" id="IPR038056">
    <property type="entry name" value="YjbR-like_sf"/>
</dbReference>
<dbReference type="InterPro" id="IPR058532">
    <property type="entry name" value="YjbR/MT2646/Rv2570-like"/>
</dbReference>
<dbReference type="SUPFAM" id="SSF142906">
    <property type="entry name" value="YjbR-like"/>
    <property type="match status" value="1"/>
</dbReference>
<dbReference type="RefSeq" id="WP_213002204.1">
    <property type="nucleotide sequence ID" value="NZ_BAAATW010000004.1"/>
</dbReference>
<reference evidence="1" key="1">
    <citation type="submission" date="2021-03" db="EMBL/GenBank/DDBJ databases">
        <title>Whole genome shotgun sequence of Actinoplanes consettensis NBRC 14913.</title>
        <authorList>
            <person name="Komaki H."/>
            <person name="Tamura T."/>
        </authorList>
    </citation>
    <scope>NUCLEOTIDE SEQUENCE</scope>
    <source>
        <strain evidence="1">NBRC 14913</strain>
    </source>
</reference>
<comment type="caution">
    <text evidence="1">The sequence shown here is derived from an EMBL/GenBank/DDBJ whole genome shotgun (WGS) entry which is preliminary data.</text>
</comment>
<evidence type="ECO:0008006" key="3">
    <source>
        <dbReference type="Google" id="ProtNLM"/>
    </source>
</evidence>
<protein>
    <recommendedName>
        <fullName evidence="3">MmcQ/YjbR family DNA-binding protein</fullName>
    </recommendedName>
</protein>
<dbReference type="Gene3D" id="3.90.1150.30">
    <property type="match status" value="1"/>
</dbReference>
<dbReference type="Pfam" id="PF04237">
    <property type="entry name" value="YjbR"/>
    <property type="match status" value="1"/>
</dbReference>
<name>A0A919SZ21_9ACTN</name>
<proteinExistence type="predicted"/>
<dbReference type="EMBL" id="BOQP01000048">
    <property type="protein sequence ID" value="GIM81743.1"/>
    <property type="molecule type" value="Genomic_DNA"/>
</dbReference>
<dbReference type="AlphaFoldDB" id="A0A919SZ21"/>
<evidence type="ECO:0000313" key="1">
    <source>
        <dbReference type="EMBL" id="GIM81743.1"/>
    </source>
</evidence>
<dbReference type="Proteomes" id="UP000680865">
    <property type="component" value="Unassembled WGS sequence"/>
</dbReference>
<gene>
    <name evidence="1" type="ORF">Aco04nite_78110</name>
</gene>
<organism evidence="1 2">
    <name type="scientific">Winogradskya consettensis</name>
    <dbReference type="NCBI Taxonomy" id="113560"/>
    <lineage>
        <taxon>Bacteria</taxon>
        <taxon>Bacillati</taxon>
        <taxon>Actinomycetota</taxon>
        <taxon>Actinomycetes</taxon>
        <taxon>Micromonosporales</taxon>
        <taxon>Micromonosporaceae</taxon>
        <taxon>Winogradskya</taxon>
    </lineage>
</organism>
<keyword evidence="2" id="KW-1185">Reference proteome</keyword>